<evidence type="ECO:0000256" key="3">
    <source>
        <dbReference type="ARBA" id="ARBA00022679"/>
    </source>
</evidence>
<keyword evidence="3 13" id="KW-0808">Transferase</keyword>
<evidence type="ECO:0000313" key="13">
    <source>
        <dbReference type="EMBL" id="MFD1031323.1"/>
    </source>
</evidence>
<keyword evidence="14" id="KW-1185">Reference proteome</keyword>
<evidence type="ECO:0000256" key="5">
    <source>
        <dbReference type="ARBA" id="ARBA00022984"/>
    </source>
</evidence>
<evidence type="ECO:0000256" key="8">
    <source>
        <dbReference type="ARBA" id="ARBA00039074"/>
    </source>
</evidence>
<reference evidence="14" key="1">
    <citation type="journal article" date="2019" name="Int. J. Syst. Evol. Microbiol.">
        <title>The Global Catalogue of Microorganisms (GCM) 10K type strain sequencing project: providing services to taxonomists for standard genome sequencing and annotation.</title>
        <authorList>
            <consortium name="The Broad Institute Genomics Platform"/>
            <consortium name="The Broad Institute Genome Sequencing Center for Infectious Disease"/>
            <person name="Wu L."/>
            <person name="Ma J."/>
        </authorList>
    </citation>
    <scope>NUCLEOTIDE SEQUENCE [LARGE SCALE GENOMIC DNA]</scope>
    <source>
        <strain evidence="14">CCUG 56756</strain>
    </source>
</reference>
<dbReference type="Gene3D" id="3.40.630.30">
    <property type="match status" value="1"/>
</dbReference>
<keyword evidence="5" id="KW-0573">Peptidoglycan synthesis</keyword>
<evidence type="ECO:0000259" key="12">
    <source>
        <dbReference type="Pfam" id="PF13480"/>
    </source>
</evidence>
<organism evidence="13 14">
    <name type="scientific">Metaplanococcus flavidus</name>
    <dbReference type="NCBI Taxonomy" id="569883"/>
    <lineage>
        <taxon>Bacteria</taxon>
        <taxon>Bacillati</taxon>
        <taxon>Bacillota</taxon>
        <taxon>Bacilli</taxon>
        <taxon>Bacillales</taxon>
        <taxon>Caryophanaceae</taxon>
        <taxon>Metaplanococcus</taxon>
    </lineage>
</organism>
<dbReference type="EC" id="2.3.2.16" evidence="8"/>
<dbReference type="PANTHER" id="PTHR36174:SF1">
    <property type="entry name" value="LIPID II:GLYCINE GLYCYLTRANSFERASE"/>
    <property type="match status" value="1"/>
</dbReference>
<sequence length="325" mass="37582">MKDIYFEEDYGRLYEGIEGGKCEVFEFQNEMGKVRHMFIKRPISLKLRADAAYDLTTPYGYGGPLVTEFEEGKKVELIEAFSDAFGKYCKEQNIVSELIRFHPVFKNAEDFVSHYDIVFKRKTVQTNLAASDDPILSEYSASCRRDIRHAIKAGVEYKVIQAPADLMKFKEIYHSTMKRNEAESIYYFDDNYFSRCLESFKENIILIEVIFEGRTIGMSLNFMYGNLIHVHLTGTLQEFHYLSPAYVLQYALALWGKQNGLELIHHGGGRTGDNEDKLFLFKKKFGKNQELEYFIGRKIWNQQAYNDLCAAAGMVDDTGAFPAYR</sequence>
<comment type="similarity">
    <text evidence="2">Belongs to the FemABX family.</text>
</comment>
<comment type="subcellular location">
    <subcellularLocation>
        <location evidence="1">Cytoplasm</location>
    </subcellularLocation>
</comment>
<dbReference type="InterPro" id="IPR003447">
    <property type="entry name" value="FEMABX"/>
</dbReference>
<evidence type="ECO:0000256" key="4">
    <source>
        <dbReference type="ARBA" id="ARBA00022960"/>
    </source>
</evidence>
<name>A0ABW3LCR7_9BACL</name>
<evidence type="ECO:0000256" key="11">
    <source>
        <dbReference type="ARBA" id="ARBA00048654"/>
    </source>
</evidence>
<evidence type="ECO:0000256" key="9">
    <source>
        <dbReference type="ARBA" id="ARBA00040679"/>
    </source>
</evidence>
<proteinExistence type="inferred from homology"/>
<dbReference type="Proteomes" id="UP001597109">
    <property type="component" value="Unassembled WGS sequence"/>
</dbReference>
<dbReference type="PANTHER" id="PTHR36174">
    <property type="entry name" value="LIPID II:GLYCINE GLYCYLTRANSFERASE"/>
    <property type="match status" value="1"/>
</dbReference>
<keyword evidence="4" id="KW-0133">Cell shape</keyword>
<dbReference type="EMBL" id="JBHTKI010000008">
    <property type="protein sequence ID" value="MFD1031323.1"/>
    <property type="molecule type" value="Genomic_DNA"/>
</dbReference>
<evidence type="ECO:0000256" key="2">
    <source>
        <dbReference type="ARBA" id="ARBA00009943"/>
    </source>
</evidence>
<evidence type="ECO:0000256" key="10">
    <source>
        <dbReference type="ARBA" id="ARBA00042933"/>
    </source>
</evidence>
<dbReference type="InterPro" id="IPR016181">
    <property type="entry name" value="Acyl_CoA_acyltransferase"/>
</dbReference>
<evidence type="ECO:0000256" key="7">
    <source>
        <dbReference type="ARBA" id="ARBA00023316"/>
    </source>
</evidence>
<keyword evidence="6 13" id="KW-0012">Acyltransferase</keyword>
<accession>A0ABW3LCR7</accession>
<dbReference type="GO" id="GO:0016746">
    <property type="term" value="F:acyltransferase activity"/>
    <property type="evidence" value="ECO:0007669"/>
    <property type="project" value="UniProtKB-KW"/>
</dbReference>
<dbReference type="SUPFAM" id="SSF55729">
    <property type="entry name" value="Acyl-CoA N-acyltransferases (Nat)"/>
    <property type="match status" value="1"/>
</dbReference>
<dbReference type="RefSeq" id="WP_144838068.1">
    <property type="nucleotide sequence ID" value="NZ_JBHTKI010000008.1"/>
</dbReference>
<comment type="catalytic activity">
    <reaction evidence="11">
        <text>beta-D-GlcNAc-(1-&gt;4)-Mur2Ac(oyl-L-Ala-D-isoglutaminyl-L-Lys-D-Ala-D-Ala)-di-trans,octa-cis-undecaprenyl diphosphate + glycyl-tRNA(Gly) = beta-D-GlcNAc-(1-&gt;4)-Mur2Ac(oyl-L-Ala-D-isoglutaminyl-L-Lys-(N(6)-Gly)-D-Ala-D-Ala)-di-trans,octa-cis-undecaprenyl diphosphate + tRNA(Gly) + H(+)</text>
        <dbReference type="Rhea" id="RHEA:30435"/>
        <dbReference type="Rhea" id="RHEA-COMP:9664"/>
        <dbReference type="Rhea" id="RHEA-COMP:9683"/>
        <dbReference type="ChEBI" id="CHEBI:15378"/>
        <dbReference type="ChEBI" id="CHEBI:62233"/>
        <dbReference type="ChEBI" id="CHEBI:62234"/>
        <dbReference type="ChEBI" id="CHEBI:78442"/>
        <dbReference type="ChEBI" id="CHEBI:78522"/>
        <dbReference type="EC" id="2.3.2.16"/>
    </reaction>
</comment>
<evidence type="ECO:0000256" key="1">
    <source>
        <dbReference type="ARBA" id="ARBA00004496"/>
    </source>
</evidence>
<feature type="domain" description="BioF2-like acetyltransferase" evidence="12">
    <location>
        <begin position="141"/>
        <end position="270"/>
    </location>
</feature>
<evidence type="ECO:0000256" key="6">
    <source>
        <dbReference type="ARBA" id="ARBA00023315"/>
    </source>
</evidence>
<gene>
    <name evidence="13" type="ORF">ACFQ1X_07725</name>
</gene>
<dbReference type="InterPro" id="IPR050644">
    <property type="entry name" value="PG_Glycine_Bridge_Synth"/>
</dbReference>
<comment type="caution">
    <text evidence="13">The sequence shown here is derived from an EMBL/GenBank/DDBJ whole genome shotgun (WGS) entry which is preliminary data.</text>
</comment>
<protein>
    <recommendedName>
        <fullName evidence="9">Lipid II:glycine glycyltransferase</fullName>
        <ecNumber evidence="8">2.3.2.16</ecNumber>
    </recommendedName>
    <alternativeName>
        <fullName evidence="10">Factor essential for expression of methicillin resistance X</fullName>
    </alternativeName>
</protein>
<dbReference type="Pfam" id="PF13480">
    <property type="entry name" value="Acetyltransf_6"/>
    <property type="match status" value="1"/>
</dbReference>
<keyword evidence="7" id="KW-0961">Cell wall biogenesis/degradation</keyword>
<dbReference type="InterPro" id="IPR038740">
    <property type="entry name" value="BioF2-like_GNAT_dom"/>
</dbReference>
<dbReference type="PROSITE" id="PS51191">
    <property type="entry name" value="FEMABX"/>
    <property type="match status" value="1"/>
</dbReference>
<evidence type="ECO:0000313" key="14">
    <source>
        <dbReference type="Proteomes" id="UP001597109"/>
    </source>
</evidence>